<evidence type="ECO:0000256" key="9">
    <source>
        <dbReference type="SAM" id="Phobius"/>
    </source>
</evidence>
<dbReference type="InterPro" id="IPR000522">
    <property type="entry name" value="ABC_transptr_permease_BtuC"/>
</dbReference>
<feature type="region of interest" description="Disordered" evidence="8">
    <location>
        <begin position="1"/>
        <end position="23"/>
    </location>
</feature>
<keyword evidence="7 9" id="KW-0472">Membrane</keyword>
<evidence type="ECO:0000256" key="3">
    <source>
        <dbReference type="ARBA" id="ARBA00022448"/>
    </source>
</evidence>
<dbReference type="GO" id="GO:0033214">
    <property type="term" value="P:siderophore-iron import into cell"/>
    <property type="evidence" value="ECO:0007669"/>
    <property type="project" value="TreeGrafter"/>
</dbReference>
<dbReference type="PANTHER" id="PTHR30472:SF27">
    <property type="entry name" value="PETROBACTIN IMPORT SYSTEM PERMEASE PROTEIN YCLN"/>
    <property type="match status" value="1"/>
</dbReference>
<evidence type="ECO:0000256" key="6">
    <source>
        <dbReference type="ARBA" id="ARBA00022989"/>
    </source>
</evidence>
<evidence type="ECO:0000256" key="7">
    <source>
        <dbReference type="ARBA" id="ARBA00023136"/>
    </source>
</evidence>
<dbReference type="Pfam" id="PF01032">
    <property type="entry name" value="FecCD"/>
    <property type="match status" value="1"/>
</dbReference>
<evidence type="ECO:0000256" key="5">
    <source>
        <dbReference type="ARBA" id="ARBA00022692"/>
    </source>
</evidence>
<dbReference type="SUPFAM" id="SSF81345">
    <property type="entry name" value="ABC transporter involved in vitamin B12 uptake, BtuC"/>
    <property type="match status" value="1"/>
</dbReference>
<evidence type="ECO:0000256" key="1">
    <source>
        <dbReference type="ARBA" id="ARBA00004651"/>
    </source>
</evidence>
<name>A0A6J4LDC5_9ACTN</name>
<dbReference type="PANTHER" id="PTHR30472">
    <property type="entry name" value="FERRIC ENTEROBACTIN TRANSPORT SYSTEM PERMEASE PROTEIN"/>
    <property type="match status" value="1"/>
</dbReference>
<feature type="region of interest" description="Disordered" evidence="8">
    <location>
        <begin position="325"/>
        <end position="364"/>
    </location>
</feature>
<feature type="transmembrane region" description="Helical" evidence="9">
    <location>
        <begin position="130"/>
        <end position="148"/>
    </location>
</feature>
<dbReference type="GO" id="GO:0022857">
    <property type="term" value="F:transmembrane transporter activity"/>
    <property type="evidence" value="ECO:0007669"/>
    <property type="project" value="InterPro"/>
</dbReference>
<evidence type="ECO:0000256" key="2">
    <source>
        <dbReference type="ARBA" id="ARBA00007935"/>
    </source>
</evidence>
<evidence type="ECO:0000313" key="10">
    <source>
        <dbReference type="EMBL" id="CAA9328751.1"/>
    </source>
</evidence>
<accession>A0A6J4LDC5</accession>
<keyword evidence="3" id="KW-0813">Transport</keyword>
<feature type="transmembrane region" description="Helical" evidence="9">
    <location>
        <begin position="249"/>
        <end position="270"/>
    </location>
</feature>
<feature type="transmembrane region" description="Helical" evidence="9">
    <location>
        <begin position="76"/>
        <end position="93"/>
    </location>
</feature>
<proteinExistence type="inferred from homology"/>
<protein>
    <submittedName>
        <fullName evidence="10">Petrobactin ABC transporter, permease protein I</fullName>
    </submittedName>
</protein>
<feature type="transmembrane region" description="Helical" evidence="9">
    <location>
        <begin position="290"/>
        <end position="309"/>
    </location>
</feature>
<feature type="compositionally biased region" description="Low complexity" evidence="8">
    <location>
        <begin position="325"/>
        <end position="339"/>
    </location>
</feature>
<feature type="transmembrane region" description="Helical" evidence="9">
    <location>
        <begin position="28"/>
        <end position="56"/>
    </location>
</feature>
<keyword evidence="5 9" id="KW-0812">Transmembrane</keyword>
<sequence>MPVLTRHAPAGGPRTERHRSAPGRPRPLAVAVAVLVVSGSLSLTVGVADLGLGALLRGDLTADQREVLLVSRLPRLVAIALAGAALSVAGLIMQRITQNRFVSPSTSGTVESAVLGILLATLLFGDPLPVARMGIAIATSLVGTFIFLRLLEHLRSTDGVVVALVGLMFGGVVTAITVFIAFQLDLSQMLDVWTTGSFSGILQGRYEPLYAVLVVGVVGYLFADRFTVIGMGESFAVDLGVRYRQTLHVGLVVVSVMAAVVVVVVGAIPLLGLVVPNLVTLALGDNLRRVLPVTAVSGAAFVLLCDVVGRLVRHPYEIPASTVAGVVGGSSSSSSSCAPPGGGRRDGHGRAAGRRRPGPHDHAR</sequence>
<dbReference type="Gene3D" id="1.10.3470.10">
    <property type="entry name" value="ABC transporter involved in vitamin B12 uptake, BtuC"/>
    <property type="match status" value="1"/>
</dbReference>
<dbReference type="AlphaFoldDB" id="A0A6J4LDC5"/>
<dbReference type="EMBL" id="CADCTS010000431">
    <property type="protein sequence ID" value="CAA9328751.1"/>
    <property type="molecule type" value="Genomic_DNA"/>
</dbReference>
<keyword evidence="6 9" id="KW-1133">Transmembrane helix</keyword>
<gene>
    <name evidence="10" type="ORF">AVDCRST_MAG48-3028</name>
</gene>
<dbReference type="GO" id="GO:0005886">
    <property type="term" value="C:plasma membrane"/>
    <property type="evidence" value="ECO:0007669"/>
    <property type="project" value="UniProtKB-SubCell"/>
</dbReference>
<dbReference type="CDD" id="cd06550">
    <property type="entry name" value="TM_ABC_iron-siderophores_like"/>
    <property type="match status" value="1"/>
</dbReference>
<feature type="transmembrane region" description="Helical" evidence="9">
    <location>
        <begin position="105"/>
        <end position="124"/>
    </location>
</feature>
<feature type="transmembrane region" description="Helical" evidence="9">
    <location>
        <begin position="160"/>
        <end position="182"/>
    </location>
</feature>
<reference evidence="10" key="1">
    <citation type="submission" date="2020-02" db="EMBL/GenBank/DDBJ databases">
        <authorList>
            <person name="Meier V. D."/>
        </authorList>
    </citation>
    <scope>NUCLEOTIDE SEQUENCE</scope>
    <source>
        <strain evidence="10">AVDCRST_MAG48</strain>
    </source>
</reference>
<keyword evidence="4" id="KW-1003">Cell membrane</keyword>
<evidence type="ECO:0000256" key="4">
    <source>
        <dbReference type="ARBA" id="ARBA00022475"/>
    </source>
</evidence>
<feature type="transmembrane region" description="Helical" evidence="9">
    <location>
        <begin position="209"/>
        <end position="228"/>
    </location>
</feature>
<comment type="subcellular location">
    <subcellularLocation>
        <location evidence="1">Cell membrane</location>
        <topology evidence="1">Multi-pass membrane protein</topology>
    </subcellularLocation>
</comment>
<evidence type="ECO:0000256" key="8">
    <source>
        <dbReference type="SAM" id="MobiDB-lite"/>
    </source>
</evidence>
<organism evidence="10">
    <name type="scientific">uncultured Friedmanniella sp</name>
    <dbReference type="NCBI Taxonomy" id="335381"/>
    <lineage>
        <taxon>Bacteria</taxon>
        <taxon>Bacillati</taxon>
        <taxon>Actinomycetota</taxon>
        <taxon>Actinomycetes</taxon>
        <taxon>Propionibacteriales</taxon>
        <taxon>Nocardioidaceae</taxon>
        <taxon>Friedmanniella</taxon>
        <taxon>environmental samples</taxon>
    </lineage>
</organism>
<comment type="similarity">
    <text evidence="2">Belongs to the binding-protein-dependent transport system permease family. FecCD subfamily.</text>
</comment>
<dbReference type="InterPro" id="IPR037294">
    <property type="entry name" value="ABC_BtuC-like"/>
</dbReference>